<dbReference type="EMBL" id="VTOW01000001">
    <property type="protein sequence ID" value="NKE70738.1"/>
    <property type="molecule type" value="Genomic_DNA"/>
</dbReference>
<dbReference type="Pfam" id="PF25601">
    <property type="entry name" value="AAA_lid_14"/>
    <property type="match status" value="1"/>
</dbReference>
<dbReference type="PROSITE" id="PS00688">
    <property type="entry name" value="SIGMA54_INTERACT_3"/>
    <property type="match status" value="1"/>
</dbReference>
<dbReference type="PROSITE" id="PS50006">
    <property type="entry name" value="FHA_DOMAIN"/>
    <property type="match status" value="2"/>
</dbReference>
<proteinExistence type="predicted"/>
<keyword evidence="1" id="KW-0547">Nucleotide-binding</keyword>
<dbReference type="InterPro" id="IPR027417">
    <property type="entry name" value="P-loop_NTPase"/>
</dbReference>
<dbReference type="CDD" id="cd00060">
    <property type="entry name" value="FHA"/>
    <property type="match status" value="2"/>
</dbReference>
<dbReference type="Gene3D" id="3.40.50.300">
    <property type="entry name" value="P-loop containing nucleotide triphosphate hydrolases"/>
    <property type="match status" value="1"/>
</dbReference>
<dbReference type="InterPro" id="IPR058031">
    <property type="entry name" value="AAA_lid_NorR"/>
</dbReference>
<dbReference type="InterPro" id="IPR002197">
    <property type="entry name" value="HTH_Fis"/>
</dbReference>
<comment type="caution">
    <text evidence="7">The sequence shown here is derived from an EMBL/GenBank/DDBJ whole genome shotgun (WGS) entry which is preliminary data.</text>
</comment>
<protein>
    <submittedName>
        <fullName evidence="7">FHA domain-containing protein</fullName>
    </submittedName>
</protein>
<dbReference type="InterPro" id="IPR032030">
    <property type="entry name" value="YscD_cytoplasmic_dom"/>
</dbReference>
<dbReference type="Pfam" id="PF16697">
    <property type="entry name" value="Yop-YscD_cpl"/>
    <property type="match status" value="1"/>
</dbReference>
<keyword evidence="3" id="KW-0805">Transcription regulation</keyword>
<dbReference type="Gene3D" id="1.10.10.60">
    <property type="entry name" value="Homeodomain-like"/>
    <property type="match status" value="1"/>
</dbReference>
<dbReference type="Pfam" id="PF00498">
    <property type="entry name" value="FHA"/>
    <property type="match status" value="1"/>
</dbReference>
<reference evidence="7 8" key="1">
    <citation type="journal article" date="2020" name="Nature">
        <title>Bacterial chemolithoautotrophy via manganese oxidation.</title>
        <authorList>
            <person name="Yu H."/>
            <person name="Leadbetter J.R."/>
        </authorList>
    </citation>
    <scope>NUCLEOTIDE SEQUENCE [LARGE SCALE GENOMIC DNA]</scope>
    <source>
        <strain evidence="7 8">Mn-1</strain>
    </source>
</reference>
<evidence type="ECO:0000256" key="3">
    <source>
        <dbReference type="ARBA" id="ARBA00023015"/>
    </source>
</evidence>
<dbReference type="AlphaFoldDB" id="A0A7X6DNZ4"/>
<evidence type="ECO:0000256" key="1">
    <source>
        <dbReference type="ARBA" id="ARBA00022741"/>
    </source>
</evidence>
<dbReference type="PROSITE" id="PS50045">
    <property type="entry name" value="SIGMA54_INTERACT_4"/>
    <property type="match status" value="1"/>
</dbReference>
<dbReference type="RefSeq" id="WP_168058973.1">
    <property type="nucleotide sequence ID" value="NZ_VTOW01000001.1"/>
</dbReference>
<dbReference type="PANTHER" id="PTHR32071">
    <property type="entry name" value="TRANSCRIPTIONAL REGULATORY PROTEIN"/>
    <property type="match status" value="1"/>
</dbReference>
<keyword evidence="4" id="KW-0804">Transcription</keyword>
<evidence type="ECO:0000256" key="2">
    <source>
        <dbReference type="ARBA" id="ARBA00022840"/>
    </source>
</evidence>
<dbReference type="InterPro" id="IPR003593">
    <property type="entry name" value="AAA+_ATPase"/>
</dbReference>
<feature type="domain" description="FHA" evidence="5">
    <location>
        <begin position="147"/>
        <end position="196"/>
    </location>
</feature>
<feature type="domain" description="Sigma-54 factor interaction" evidence="6">
    <location>
        <begin position="233"/>
        <end position="455"/>
    </location>
</feature>
<dbReference type="Gene3D" id="2.60.200.20">
    <property type="match status" value="2"/>
</dbReference>
<dbReference type="InterPro" id="IPR002078">
    <property type="entry name" value="Sigma_54_int"/>
</dbReference>
<sequence length="538" mass="60525">MPSLRIYLKDEFRWVFTLLEKEIRIGRSHENHIVLPQPEVSRQHAFLRRDGKKFIVEDKSGRGIDLNFQTVTEAPLRHGDVLRVGSYRLIYELDEHEEPFTETITREPTLNLPGAARQKEKGIVRCQIHIVSGPDEGKVFPLPEGVTRIGRSGRNNVVLSDPSVSGLHLEIEAGPSAIQLRDLGSTNGTRINGQRIQSSVAEIGSEIQVGQTKLKIHPEEPTEPIAPPSLGRLIGQSPKMQDVFRMIRRGAKGEVAVLVQAETGCGKELVAQEIHRLSPRAQGPFITLDCSAIPKELIESELFGHEKGAFTTAVAQRKGAFELARGGTIFLDEIGELPLEMQPKLLRVLEERTFKRVGGNETLRSDFRIIAATNRWLDQEVLQGRFRQDLYFRLYVLPIFLPPLRERKDDIPLLIEHFLKGRSVQVAPSAMEKLLAHTWPGNVRELRNVIERAVVMMEGSLLSPEDLLFLQAPEREGPPMSWEDQKTTPPTGSLEEIEKQVIQRTLKTHQGDKKAAAQVLGIALSTLYEKIKRHQIAD</sequence>
<dbReference type="Pfam" id="PF00158">
    <property type="entry name" value="Sigma54_activat"/>
    <property type="match status" value="1"/>
</dbReference>
<dbReference type="InterPro" id="IPR000253">
    <property type="entry name" value="FHA_dom"/>
</dbReference>
<dbReference type="SUPFAM" id="SSF52540">
    <property type="entry name" value="P-loop containing nucleoside triphosphate hydrolases"/>
    <property type="match status" value="1"/>
</dbReference>
<dbReference type="Proteomes" id="UP000534783">
    <property type="component" value="Unassembled WGS sequence"/>
</dbReference>
<dbReference type="Gene3D" id="1.10.8.60">
    <property type="match status" value="1"/>
</dbReference>
<keyword evidence="8" id="KW-1185">Reference proteome</keyword>
<name>A0A7X6DNZ4_9BACT</name>
<dbReference type="CDD" id="cd00009">
    <property type="entry name" value="AAA"/>
    <property type="match status" value="1"/>
</dbReference>
<dbReference type="PRINTS" id="PR01590">
    <property type="entry name" value="HTHFIS"/>
</dbReference>
<dbReference type="SUPFAM" id="SSF49879">
    <property type="entry name" value="SMAD/FHA domain"/>
    <property type="match status" value="2"/>
</dbReference>
<evidence type="ECO:0000256" key="4">
    <source>
        <dbReference type="ARBA" id="ARBA00023163"/>
    </source>
</evidence>
<keyword evidence="2" id="KW-0067">ATP-binding</keyword>
<organism evidence="7 8">
    <name type="scientific">Candidatus Manganitrophus noduliformans</name>
    <dbReference type="NCBI Taxonomy" id="2606439"/>
    <lineage>
        <taxon>Bacteria</taxon>
        <taxon>Pseudomonadati</taxon>
        <taxon>Nitrospirota</taxon>
        <taxon>Nitrospiria</taxon>
        <taxon>Candidatus Troglogloeales</taxon>
        <taxon>Candidatus Manganitrophaceae</taxon>
        <taxon>Candidatus Manganitrophus</taxon>
    </lineage>
</organism>
<dbReference type="InterPro" id="IPR009057">
    <property type="entry name" value="Homeodomain-like_sf"/>
</dbReference>
<feature type="domain" description="FHA" evidence="5">
    <location>
        <begin position="23"/>
        <end position="71"/>
    </location>
</feature>
<dbReference type="FunFam" id="3.40.50.300:FF:000006">
    <property type="entry name" value="DNA-binding transcriptional regulator NtrC"/>
    <property type="match status" value="1"/>
</dbReference>
<dbReference type="SMART" id="SM00240">
    <property type="entry name" value="FHA"/>
    <property type="match status" value="2"/>
</dbReference>
<evidence type="ECO:0000313" key="8">
    <source>
        <dbReference type="Proteomes" id="UP000534783"/>
    </source>
</evidence>
<dbReference type="InterPro" id="IPR025944">
    <property type="entry name" value="Sigma_54_int_dom_CS"/>
</dbReference>
<dbReference type="SMART" id="SM00382">
    <property type="entry name" value="AAA"/>
    <property type="match status" value="1"/>
</dbReference>
<dbReference type="GO" id="GO:0043565">
    <property type="term" value="F:sequence-specific DNA binding"/>
    <property type="evidence" value="ECO:0007669"/>
    <property type="project" value="InterPro"/>
</dbReference>
<dbReference type="GO" id="GO:0005524">
    <property type="term" value="F:ATP binding"/>
    <property type="evidence" value="ECO:0007669"/>
    <property type="project" value="UniProtKB-KW"/>
</dbReference>
<evidence type="ECO:0000313" key="7">
    <source>
        <dbReference type="EMBL" id="NKE70738.1"/>
    </source>
</evidence>
<evidence type="ECO:0000259" key="6">
    <source>
        <dbReference type="PROSITE" id="PS50045"/>
    </source>
</evidence>
<dbReference type="SUPFAM" id="SSF46689">
    <property type="entry name" value="Homeodomain-like"/>
    <property type="match status" value="1"/>
</dbReference>
<dbReference type="InterPro" id="IPR008984">
    <property type="entry name" value="SMAD_FHA_dom_sf"/>
</dbReference>
<dbReference type="GO" id="GO:0006355">
    <property type="term" value="P:regulation of DNA-templated transcription"/>
    <property type="evidence" value="ECO:0007669"/>
    <property type="project" value="InterPro"/>
</dbReference>
<evidence type="ECO:0000259" key="5">
    <source>
        <dbReference type="PROSITE" id="PS50006"/>
    </source>
</evidence>
<accession>A0A7X6DNZ4</accession>
<dbReference type="Pfam" id="PF02954">
    <property type="entry name" value="HTH_8"/>
    <property type="match status" value="1"/>
</dbReference>
<gene>
    <name evidence="7" type="ORF">MNODULE_08305</name>
</gene>